<dbReference type="Proteomes" id="UP000259545">
    <property type="component" value="Segment"/>
</dbReference>
<dbReference type="EMBL" id="MG387042">
    <property type="protein sequence ID" value="ATW62636.1"/>
    <property type="molecule type" value="Genomic_DNA"/>
</dbReference>
<protein>
    <submittedName>
        <fullName evidence="4">NAD-dependent DNA ligase subunit A</fullName>
    </submittedName>
</protein>
<organism evidence="4 5">
    <name type="scientific">Salmonella phage SP-3</name>
    <dbReference type="NCBI Taxonomy" id="1186124"/>
    <lineage>
        <taxon>Viruses</taxon>
        <taxon>Duplodnaviria</taxon>
        <taxon>Heunggongvirae</taxon>
        <taxon>Uroviricota</taxon>
        <taxon>Caudoviricetes</taxon>
    </lineage>
</organism>
<keyword evidence="5" id="KW-1185">Reference proteome</keyword>
<name>A0A2H4PIP2_9CAUD</name>
<feature type="domain" description="GIY-YIG" evidence="3">
    <location>
        <begin position="3"/>
        <end position="85"/>
    </location>
</feature>
<sequence length="213" mass="24540">MNSGIYLLKVKEYKYVGYSRNIDRRFKEHTYTYVTNLDHIDSHIPRNLLGGQVQKSDISIEILEYISPEENTDVFLRAEDLWIQKICPELNTNSPLSNLAEAVEYCILNPFETYKSVASKFNITSKMLEHVATGGYNTLECILLKSTLELFRSKKYKELVLVHENGARFVATSYSELHRLSGLDRHRISDLHKGKYPSFKGWALLTPSTISEL</sequence>
<evidence type="ECO:0000313" key="5">
    <source>
        <dbReference type="Proteomes" id="UP000259545"/>
    </source>
</evidence>
<dbReference type="Pfam" id="PF01541">
    <property type="entry name" value="GIY-YIG"/>
    <property type="match status" value="1"/>
</dbReference>
<reference evidence="4" key="1">
    <citation type="submission" date="2017-11" db="EMBL/GenBank/DDBJ databases">
        <title>SP3 genome.</title>
        <authorList>
            <person name="Sritha K.S."/>
            <person name="Sarita G.B."/>
            <person name="Jeena A."/>
        </authorList>
    </citation>
    <scope>NUCLEOTIDE SEQUENCE [LARGE SCALE GENOMIC DNA]</scope>
</reference>
<dbReference type="Gene3D" id="3.40.1440.10">
    <property type="entry name" value="GIY-YIG endonuclease"/>
    <property type="match status" value="1"/>
</dbReference>
<proteinExistence type="predicted"/>
<accession>A0A2H4PIP2</accession>
<comment type="cofactor">
    <cofactor evidence="1">
        <name>Mg(2+)</name>
        <dbReference type="ChEBI" id="CHEBI:18420"/>
    </cofactor>
</comment>
<evidence type="ECO:0000313" key="4">
    <source>
        <dbReference type="EMBL" id="ATW62636.1"/>
    </source>
</evidence>
<dbReference type="SUPFAM" id="SSF82771">
    <property type="entry name" value="GIY-YIG endonuclease"/>
    <property type="match status" value="1"/>
</dbReference>
<dbReference type="GO" id="GO:0016874">
    <property type="term" value="F:ligase activity"/>
    <property type="evidence" value="ECO:0007669"/>
    <property type="project" value="UniProtKB-KW"/>
</dbReference>
<dbReference type="KEGG" id="vg:54995139"/>
<dbReference type="InterPro" id="IPR000305">
    <property type="entry name" value="GIY-YIG_endonuc"/>
</dbReference>
<dbReference type="InterPro" id="IPR035901">
    <property type="entry name" value="GIY-YIG_endonuc_sf"/>
</dbReference>
<keyword evidence="4" id="KW-0436">Ligase</keyword>
<keyword evidence="2" id="KW-0460">Magnesium</keyword>
<dbReference type="CDD" id="cd00719">
    <property type="entry name" value="GIY-YIG_SF"/>
    <property type="match status" value="1"/>
</dbReference>
<evidence type="ECO:0000256" key="2">
    <source>
        <dbReference type="ARBA" id="ARBA00022842"/>
    </source>
</evidence>
<evidence type="ECO:0000256" key="1">
    <source>
        <dbReference type="ARBA" id="ARBA00001946"/>
    </source>
</evidence>
<evidence type="ECO:0000259" key="3">
    <source>
        <dbReference type="Pfam" id="PF01541"/>
    </source>
</evidence>